<feature type="transmembrane region" description="Helical" evidence="2">
    <location>
        <begin position="476"/>
        <end position="499"/>
    </location>
</feature>
<feature type="transmembrane region" description="Helical" evidence="2">
    <location>
        <begin position="584"/>
        <end position="602"/>
    </location>
</feature>
<comment type="caution">
    <text evidence="3">The sequence shown here is derived from an EMBL/GenBank/DDBJ whole genome shotgun (WGS) entry which is preliminary data.</text>
</comment>
<dbReference type="EMBL" id="LOBU02000015">
    <property type="protein sequence ID" value="OKA05778.1"/>
    <property type="molecule type" value="Genomic_DNA"/>
</dbReference>
<feature type="transmembrane region" description="Helical" evidence="2">
    <location>
        <begin position="519"/>
        <end position="539"/>
    </location>
</feature>
<feature type="transmembrane region" description="Helical" evidence="2">
    <location>
        <begin position="285"/>
        <end position="306"/>
    </location>
</feature>
<dbReference type="Proteomes" id="UP000186883">
    <property type="component" value="Unassembled WGS sequence"/>
</dbReference>
<feature type="transmembrane region" description="Helical" evidence="2">
    <location>
        <begin position="614"/>
        <end position="638"/>
    </location>
</feature>
<feature type="transmembrane region" description="Helical" evidence="2">
    <location>
        <begin position="255"/>
        <end position="273"/>
    </location>
</feature>
<feature type="transmembrane region" description="Helical" evidence="2">
    <location>
        <begin position="427"/>
        <end position="447"/>
    </location>
</feature>
<reference evidence="3" key="1">
    <citation type="submission" date="2016-11" db="EMBL/GenBank/DDBJ databases">
        <title>Genome sequencing of Amycolatopsis regifaucium.</title>
        <authorList>
            <person name="Mayilraj S."/>
            <person name="Kaur N."/>
        </authorList>
    </citation>
    <scope>NUCLEOTIDE SEQUENCE [LARGE SCALE GENOMIC DNA]</scope>
    <source>
        <strain evidence="3">GY080</strain>
    </source>
</reference>
<keyword evidence="2" id="KW-0472">Membrane</keyword>
<feature type="transmembrane region" description="Helical" evidence="2">
    <location>
        <begin position="176"/>
        <end position="196"/>
    </location>
</feature>
<feature type="transmembrane region" description="Helical" evidence="2">
    <location>
        <begin position="128"/>
        <end position="146"/>
    </location>
</feature>
<protein>
    <submittedName>
        <fullName evidence="3">Uncharacterized protein</fullName>
    </submittedName>
</protein>
<sequence>MPRPASVTCNHDLLSRPCGSGLLASPSMTSRSRQPGEESAEPAESAGQAAPGTVSAELLRNEPGARPRALGLSAGLVSAGAVALAAGALIPVVRDGSPGFTAGPLLVVLALAPAAAVLYAVATGRPGLAAGLVLGLTALAPGRLLLDLQLLADGSLASRPELFLADRLLAMPQAGLGLWALVAGHLLTLAAGVFAAGTARDESELAGALDGQRRWRLLGPVLAVAGGIGLLLPPLSSGNAYLLAKNAFEAPTVAMAGYLLLAAVLPFTVLVAVSSPSAGVGKGGFAGAALAVLAVGVPPVVAGLVVDRLSVAPGSVVVAIAGLALLGLAFTRFDVAEGGESATGDLAGEAKLPGLFWWRLATGGLALLAAGAAVAGALTSVLKANGATPVPETPSRWLLLGAAAALAVPGLFVFVPRLSAFARGVVAATWSGVVLAGAAVLSAALSVTEDKAVDPAQFGVDLPLPDKVGFSAGPGVTWTFIALVLAAVAALAAVVTGVVERDDNDATAEDDAGMDGTPANGTVLTPVVAAAVLAIAAFGTPVFTAPGYTAPGLWSDFGAASWGLLGALAVVLGLYALVVRSRPVAAASALSGAALVLGLRAAELPLVGSEYEGASAGAGFWLALSAAVVSLAAAGMAVTGSRRSE</sequence>
<accession>A0ABX3DP29</accession>
<feature type="region of interest" description="Disordered" evidence="1">
    <location>
        <begin position="20"/>
        <end position="52"/>
    </location>
</feature>
<evidence type="ECO:0000256" key="2">
    <source>
        <dbReference type="SAM" id="Phobius"/>
    </source>
</evidence>
<keyword evidence="2" id="KW-1133">Transmembrane helix</keyword>
<feature type="transmembrane region" description="Helical" evidence="2">
    <location>
        <begin position="69"/>
        <end position="90"/>
    </location>
</feature>
<feature type="transmembrane region" description="Helical" evidence="2">
    <location>
        <begin position="217"/>
        <end position="235"/>
    </location>
</feature>
<feature type="transmembrane region" description="Helical" evidence="2">
    <location>
        <begin position="559"/>
        <end position="577"/>
    </location>
</feature>
<feature type="transmembrane region" description="Helical" evidence="2">
    <location>
        <begin position="356"/>
        <end position="377"/>
    </location>
</feature>
<feature type="transmembrane region" description="Helical" evidence="2">
    <location>
        <begin position="102"/>
        <end position="121"/>
    </location>
</feature>
<feature type="transmembrane region" description="Helical" evidence="2">
    <location>
        <begin position="312"/>
        <end position="335"/>
    </location>
</feature>
<organism evidence="3 4">
    <name type="scientific">Amycolatopsis regifaucium</name>
    <dbReference type="NCBI Taxonomy" id="546365"/>
    <lineage>
        <taxon>Bacteria</taxon>
        <taxon>Bacillati</taxon>
        <taxon>Actinomycetota</taxon>
        <taxon>Actinomycetes</taxon>
        <taxon>Pseudonocardiales</taxon>
        <taxon>Pseudonocardiaceae</taxon>
        <taxon>Amycolatopsis</taxon>
    </lineage>
</organism>
<evidence type="ECO:0000313" key="3">
    <source>
        <dbReference type="EMBL" id="OKA05778.1"/>
    </source>
</evidence>
<keyword evidence="4" id="KW-1185">Reference proteome</keyword>
<feature type="compositionally biased region" description="Low complexity" evidence="1">
    <location>
        <begin position="42"/>
        <end position="52"/>
    </location>
</feature>
<name>A0ABX3DP29_9PSEU</name>
<feature type="transmembrane region" description="Helical" evidence="2">
    <location>
        <begin position="397"/>
        <end position="415"/>
    </location>
</feature>
<keyword evidence="2" id="KW-0812">Transmembrane</keyword>
<proteinExistence type="predicted"/>
<evidence type="ECO:0000313" key="4">
    <source>
        <dbReference type="Proteomes" id="UP000186883"/>
    </source>
</evidence>
<evidence type="ECO:0000256" key="1">
    <source>
        <dbReference type="SAM" id="MobiDB-lite"/>
    </source>
</evidence>
<gene>
    <name evidence="3" type="ORF">ATP06_0221560</name>
</gene>